<evidence type="ECO:0000313" key="1">
    <source>
        <dbReference type="EMBL" id="AWY43828.1"/>
    </source>
</evidence>
<reference evidence="1 2" key="1">
    <citation type="submission" date="2018-05" db="EMBL/GenBank/DDBJ databases">
        <title>Whole genome sequence of Pseudomonas putida JBC17.</title>
        <authorList>
            <person name="Lee Y.H."/>
            <person name="David K."/>
        </authorList>
    </citation>
    <scope>NUCLEOTIDE SEQUENCE [LARGE SCALE GENOMIC DNA]</scope>
    <source>
        <strain evidence="1 2">JBC17</strain>
    </source>
</reference>
<gene>
    <name evidence="1" type="ORF">DKY63_29515</name>
</gene>
<protein>
    <submittedName>
        <fullName evidence="1">Uncharacterized protein</fullName>
    </submittedName>
</protein>
<accession>A0A2Z4RU64</accession>
<dbReference type="RefSeq" id="WP_110967354.1">
    <property type="nucleotide sequence ID" value="NZ_CP029693.1"/>
</dbReference>
<dbReference type="Proteomes" id="UP000250299">
    <property type="component" value="Chromosome"/>
</dbReference>
<organism evidence="1 2">
    <name type="scientific">Pseudomonas putida</name>
    <name type="common">Arthrobacter siderocapsulatus</name>
    <dbReference type="NCBI Taxonomy" id="303"/>
    <lineage>
        <taxon>Bacteria</taxon>
        <taxon>Pseudomonadati</taxon>
        <taxon>Pseudomonadota</taxon>
        <taxon>Gammaproteobacteria</taxon>
        <taxon>Pseudomonadales</taxon>
        <taxon>Pseudomonadaceae</taxon>
        <taxon>Pseudomonas</taxon>
    </lineage>
</organism>
<name>A0A2Z4RU64_PSEPU</name>
<evidence type="ECO:0000313" key="2">
    <source>
        <dbReference type="Proteomes" id="UP000250299"/>
    </source>
</evidence>
<sequence length="301" mass="34502">MPVDFERAAENARKQFDSMTDEDLAKWQAANDEEHRSQHIRFRQGYEQGKCYLCNKDFKTVSKDDPCLHWLLRLGKFKPKDIKLIGGKFGYIQVAAYLRWCANEERLLANINDIEEEASEGKFLSSTIRWKNIEWTFDCSANDLAGHGGSHSNFPHYHFQMRIDGRQFINFNDYHLPFSDADLLSFRLRNEPGFHFDFGVHGAGMSHAMQVDPELIIENTIVSASEEDAGFGFSTMIMSKSGTINGDDIYKMIQESKRTGKSIASISRKFYENDESVNIGTIISPSDSVPEITPRTEMKRR</sequence>
<proteinExistence type="predicted"/>
<dbReference type="EMBL" id="CP029693">
    <property type="protein sequence ID" value="AWY43828.1"/>
    <property type="molecule type" value="Genomic_DNA"/>
</dbReference>
<dbReference type="AlphaFoldDB" id="A0A2Z4RU64"/>
<dbReference type="OrthoDB" id="1440528at2"/>